<organism evidence="3 4">
    <name type="scientific">Cichlidogyrus casuarinus</name>
    <dbReference type="NCBI Taxonomy" id="1844966"/>
    <lineage>
        <taxon>Eukaryota</taxon>
        <taxon>Metazoa</taxon>
        <taxon>Spiralia</taxon>
        <taxon>Lophotrochozoa</taxon>
        <taxon>Platyhelminthes</taxon>
        <taxon>Monogenea</taxon>
        <taxon>Monopisthocotylea</taxon>
        <taxon>Dactylogyridea</taxon>
        <taxon>Ancyrocephalidae</taxon>
        <taxon>Cichlidogyrus</taxon>
    </lineage>
</organism>
<evidence type="ECO:0000313" key="4">
    <source>
        <dbReference type="Proteomes" id="UP001626550"/>
    </source>
</evidence>
<dbReference type="PROSITE" id="PS00018">
    <property type="entry name" value="EF_HAND_1"/>
    <property type="match status" value="2"/>
</dbReference>
<dbReference type="SUPFAM" id="SSF47473">
    <property type="entry name" value="EF-hand"/>
    <property type="match status" value="1"/>
</dbReference>
<proteinExistence type="predicted"/>
<dbReference type="Pfam" id="PF13499">
    <property type="entry name" value="EF-hand_7"/>
    <property type="match status" value="1"/>
</dbReference>
<accession>A0ABD2QEW3</accession>
<keyword evidence="4" id="KW-1185">Reference proteome</keyword>
<sequence length="80" mass="9200">MTEEKNAGLDAFVAKMMEEMDVDKSGYLNLIEVQRYLRLQGHGQCVNEQDAKEFLGMLDKNMDGKLSPEEVKGYVKCFYK</sequence>
<gene>
    <name evidence="3" type="ORF">Ciccas_003571</name>
</gene>
<dbReference type="InterPro" id="IPR018247">
    <property type="entry name" value="EF_Hand_1_Ca_BS"/>
</dbReference>
<evidence type="ECO:0000313" key="3">
    <source>
        <dbReference type="EMBL" id="KAL3317767.1"/>
    </source>
</evidence>
<dbReference type="PROSITE" id="PS50222">
    <property type="entry name" value="EF_HAND_2"/>
    <property type="match status" value="2"/>
</dbReference>
<protein>
    <recommendedName>
        <fullName evidence="2">EF-hand domain-containing protein</fullName>
    </recommendedName>
</protein>
<feature type="domain" description="EF-hand" evidence="2">
    <location>
        <begin position="8"/>
        <end position="43"/>
    </location>
</feature>
<name>A0ABD2QEW3_9PLAT</name>
<keyword evidence="1" id="KW-0106">Calcium</keyword>
<comment type="caution">
    <text evidence="3">The sequence shown here is derived from an EMBL/GenBank/DDBJ whole genome shotgun (WGS) entry which is preliminary data.</text>
</comment>
<evidence type="ECO:0000259" key="2">
    <source>
        <dbReference type="PROSITE" id="PS50222"/>
    </source>
</evidence>
<evidence type="ECO:0000256" key="1">
    <source>
        <dbReference type="ARBA" id="ARBA00022837"/>
    </source>
</evidence>
<dbReference type="AlphaFoldDB" id="A0ABD2QEW3"/>
<feature type="domain" description="EF-hand" evidence="2">
    <location>
        <begin position="46"/>
        <end position="80"/>
    </location>
</feature>
<reference evidence="3 4" key="1">
    <citation type="submission" date="2024-11" db="EMBL/GenBank/DDBJ databases">
        <title>Adaptive evolution of stress response genes in parasites aligns with host niche diversity.</title>
        <authorList>
            <person name="Hahn C."/>
            <person name="Resl P."/>
        </authorList>
    </citation>
    <scope>NUCLEOTIDE SEQUENCE [LARGE SCALE GENOMIC DNA]</scope>
    <source>
        <strain evidence="3">EGGRZ-B1_66</strain>
        <tissue evidence="3">Body</tissue>
    </source>
</reference>
<dbReference type="EMBL" id="JBJKFK010000334">
    <property type="protein sequence ID" value="KAL3317767.1"/>
    <property type="molecule type" value="Genomic_DNA"/>
</dbReference>
<dbReference type="InterPro" id="IPR002048">
    <property type="entry name" value="EF_hand_dom"/>
</dbReference>
<dbReference type="InterPro" id="IPR011992">
    <property type="entry name" value="EF-hand-dom_pair"/>
</dbReference>
<dbReference type="Gene3D" id="1.10.238.10">
    <property type="entry name" value="EF-hand"/>
    <property type="match status" value="1"/>
</dbReference>
<dbReference type="Proteomes" id="UP001626550">
    <property type="component" value="Unassembled WGS sequence"/>
</dbReference>
<dbReference type="SMART" id="SM00054">
    <property type="entry name" value="EFh"/>
    <property type="match status" value="2"/>
</dbReference>